<keyword evidence="1" id="KW-0548">Nucleotidyltransferase</keyword>
<protein>
    <submittedName>
        <fullName evidence="1">DNA polymerase III subunit tau</fullName>
        <ecNumber evidence="1">2.7.7.7</ecNumber>
    </submittedName>
</protein>
<keyword evidence="1" id="KW-0808">Transferase</keyword>
<sequence>MPELVEPLGHQDLIAGLVRSARENRMPHALLFDGLEGVGKFRAALWLAGALLCERGGDVPCLVCGSCKRIQSDSHADLFVIDHRAHAQNAITVDFIAPREGRPKDGYRGPPVEQFLALRAAEGRGKYIVVREAEAMLEEAQNAFLKMLEEPRPGVHLFLETSSAGSLLATVRSRVVPVQFGRLTLEQCEEVLWRQKPFRKVTPENQEAVTRLVRIAGGSPGLALRLHKRAAPAMQVLIGDALLGKRSAGDISRELFELKGEFPGKTPAAERRTRARIALDVGLEVLTDLERAVAGVDPDQLPHGLVAGPIAASGRFSDASSRRRIGEAWLRAREDLGLNLSPEGLIDRALLSVPRHARQA</sequence>
<dbReference type="GO" id="GO:0003887">
    <property type="term" value="F:DNA-directed DNA polymerase activity"/>
    <property type="evidence" value="ECO:0007669"/>
    <property type="project" value="UniProtKB-EC"/>
</dbReference>
<dbReference type="OrthoDB" id="9810148at2"/>
<dbReference type="Proteomes" id="UP000320390">
    <property type="component" value="Chromosome"/>
</dbReference>
<name>A0A518ES09_9BACT</name>
<dbReference type="AlphaFoldDB" id="A0A518ES09"/>
<dbReference type="PANTHER" id="PTHR11669">
    <property type="entry name" value="REPLICATION FACTOR C / DNA POLYMERASE III GAMMA-TAU SUBUNIT"/>
    <property type="match status" value="1"/>
</dbReference>
<dbReference type="Pfam" id="PF13177">
    <property type="entry name" value="DNA_pol3_delta2"/>
    <property type="match status" value="1"/>
</dbReference>
<gene>
    <name evidence="1" type="primary">dnaX_1</name>
    <name evidence="1" type="ORF">Poly30_23510</name>
</gene>
<evidence type="ECO:0000313" key="2">
    <source>
        <dbReference type="Proteomes" id="UP000320390"/>
    </source>
</evidence>
<dbReference type="RefSeq" id="WP_145197350.1">
    <property type="nucleotide sequence ID" value="NZ_CP036434.1"/>
</dbReference>
<dbReference type="EC" id="2.7.7.7" evidence="1"/>
<keyword evidence="2" id="KW-1185">Reference proteome</keyword>
<dbReference type="GO" id="GO:0006261">
    <property type="term" value="P:DNA-templated DNA replication"/>
    <property type="evidence" value="ECO:0007669"/>
    <property type="project" value="TreeGrafter"/>
</dbReference>
<dbReference type="PANTHER" id="PTHR11669:SF8">
    <property type="entry name" value="DNA POLYMERASE III SUBUNIT DELTA"/>
    <property type="match status" value="1"/>
</dbReference>
<dbReference type="EMBL" id="CP036434">
    <property type="protein sequence ID" value="QDV06835.1"/>
    <property type="molecule type" value="Genomic_DNA"/>
</dbReference>
<evidence type="ECO:0000313" key="1">
    <source>
        <dbReference type="EMBL" id="QDV06835.1"/>
    </source>
</evidence>
<dbReference type="InterPro" id="IPR050238">
    <property type="entry name" value="DNA_Rep/Repair_Clamp_Loader"/>
</dbReference>
<dbReference type="InterPro" id="IPR027417">
    <property type="entry name" value="P-loop_NTPase"/>
</dbReference>
<organism evidence="1 2">
    <name type="scientific">Saltatorellus ferox</name>
    <dbReference type="NCBI Taxonomy" id="2528018"/>
    <lineage>
        <taxon>Bacteria</taxon>
        <taxon>Pseudomonadati</taxon>
        <taxon>Planctomycetota</taxon>
        <taxon>Planctomycetia</taxon>
        <taxon>Planctomycetia incertae sedis</taxon>
        <taxon>Saltatorellus</taxon>
    </lineage>
</organism>
<dbReference type="SUPFAM" id="SSF52540">
    <property type="entry name" value="P-loop containing nucleoside triphosphate hydrolases"/>
    <property type="match status" value="1"/>
</dbReference>
<reference evidence="1 2" key="1">
    <citation type="submission" date="2019-02" db="EMBL/GenBank/DDBJ databases">
        <title>Deep-cultivation of Planctomycetes and their phenomic and genomic characterization uncovers novel biology.</title>
        <authorList>
            <person name="Wiegand S."/>
            <person name="Jogler M."/>
            <person name="Boedeker C."/>
            <person name="Pinto D."/>
            <person name="Vollmers J."/>
            <person name="Rivas-Marin E."/>
            <person name="Kohn T."/>
            <person name="Peeters S.H."/>
            <person name="Heuer A."/>
            <person name="Rast P."/>
            <person name="Oberbeckmann S."/>
            <person name="Bunk B."/>
            <person name="Jeske O."/>
            <person name="Meyerdierks A."/>
            <person name="Storesund J.E."/>
            <person name="Kallscheuer N."/>
            <person name="Luecker S."/>
            <person name="Lage O.M."/>
            <person name="Pohl T."/>
            <person name="Merkel B.J."/>
            <person name="Hornburger P."/>
            <person name="Mueller R.-W."/>
            <person name="Bruemmer F."/>
            <person name="Labrenz M."/>
            <person name="Spormann A.M."/>
            <person name="Op den Camp H."/>
            <person name="Overmann J."/>
            <person name="Amann R."/>
            <person name="Jetten M.S.M."/>
            <person name="Mascher T."/>
            <person name="Medema M.H."/>
            <person name="Devos D.P."/>
            <person name="Kaster A.-K."/>
            <person name="Ovreas L."/>
            <person name="Rohde M."/>
            <person name="Galperin M.Y."/>
            <person name="Jogler C."/>
        </authorList>
    </citation>
    <scope>NUCLEOTIDE SEQUENCE [LARGE SCALE GENOMIC DNA]</scope>
    <source>
        <strain evidence="1 2">Poly30</strain>
    </source>
</reference>
<dbReference type="Gene3D" id="3.40.50.300">
    <property type="entry name" value="P-loop containing nucleotide triphosphate hydrolases"/>
    <property type="match status" value="1"/>
</dbReference>
<accession>A0A518ES09</accession>
<proteinExistence type="predicted"/>